<name>A0A075FJY7_9ARCH</name>
<evidence type="ECO:0000313" key="2">
    <source>
        <dbReference type="EMBL" id="AIE91679.1"/>
    </source>
</evidence>
<keyword evidence="1" id="KW-1133">Transmembrane helix</keyword>
<feature type="transmembrane region" description="Helical" evidence="1">
    <location>
        <begin position="72"/>
        <end position="90"/>
    </location>
</feature>
<protein>
    <submittedName>
        <fullName evidence="2">Uncharacterized protein</fullName>
    </submittedName>
</protein>
<evidence type="ECO:0000256" key="1">
    <source>
        <dbReference type="SAM" id="Phobius"/>
    </source>
</evidence>
<keyword evidence="1" id="KW-0472">Membrane</keyword>
<reference evidence="2" key="1">
    <citation type="journal article" date="2014" name="Genome Biol. Evol.">
        <title>Pangenome evidence for extensive interdomain horizontal transfer affecting lineage core and shell genes in uncultured planktonic thaumarchaeota and euryarchaeota.</title>
        <authorList>
            <person name="Deschamps P."/>
            <person name="Zivanovic Y."/>
            <person name="Moreira D."/>
            <person name="Rodriguez-Valera F."/>
            <person name="Lopez-Garcia P."/>
        </authorList>
    </citation>
    <scope>NUCLEOTIDE SEQUENCE</scope>
</reference>
<accession>A0A075FJY7</accession>
<dbReference type="EMBL" id="KF900345">
    <property type="protein sequence ID" value="AIE91679.1"/>
    <property type="molecule type" value="Genomic_DNA"/>
</dbReference>
<organism evidence="2">
    <name type="scientific">uncultured marine thaumarchaeote AD1000_14_F02</name>
    <dbReference type="NCBI Taxonomy" id="1455892"/>
    <lineage>
        <taxon>Archaea</taxon>
        <taxon>Nitrososphaerota</taxon>
        <taxon>environmental samples</taxon>
    </lineage>
</organism>
<keyword evidence="1" id="KW-0812">Transmembrane</keyword>
<proteinExistence type="predicted"/>
<dbReference type="AlphaFoldDB" id="A0A075FJY7"/>
<sequence length="136" mass="14758">MAEVAATAEPEIAPNIMQETTLTNANPPGNAPINAMAHSMRRLAIPPRPIIKPDNTKKGMAKRAKLFNPPTIRWAMVMVAGVISIFISMASNVATPMLMEIGTFNSNKAKNTTTKIMPVNSIIAYSFEVETTGWQC</sequence>
<dbReference type="AntiFam" id="ANF00246">
    <property type="entry name" value="Shadow ORF (opposite dctM)"/>
</dbReference>